<dbReference type="SUPFAM" id="SSF46689">
    <property type="entry name" value="Homeodomain-like"/>
    <property type="match status" value="2"/>
</dbReference>
<evidence type="ECO:0000256" key="3">
    <source>
        <dbReference type="ARBA" id="ARBA00023163"/>
    </source>
</evidence>
<dbReference type="SMART" id="SM00342">
    <property type="entry name" value="HTH_ARAC"/>
    <property type="match status" value="1"/>
</dbReference>
<proteinExistence type="predicted"/>
<dbReference type="InterPro" id="IPR009057">
    <property type="entry name" value="Homeodomain-like_sf"/>
</dbReference>
<evidence type="ECO:0000313" key="5">
    <source>
        <dbReference type="EMBL" id="EPR11999.1"/>
    </source>
</evidence>
<keyword evidence="2" id="KW-0238">DNA-binding</keyword>
<dbReference type="GO" id="GO:0003700">
    <property type="term" value="F:DNA-binding transcription factor activity"/>
    <property type="evidence" value="ECO:0007669"/>
    <property type="project" value="InterPro"/>
</dbReference>
<dbReference type="PROSITE" id="PS01124">
    <property type="entry name" value="HTH_ARAC_FAMILY_2"/>
    <property type="match status" value="1"/>
</dbReference>
<dbReference type="STRING" id="1330534.L323_10270"/>
<dbReference type="GO" id="GO:0043565">
    <property type="term" value="F:sequence-specific DNA binding"/>
    <property type="evidence" value="ECO:0007669"/>
    <property type="project" value="InterPro"/>
</dbReference>
<comment type="caution">
    <text evidence="5">The sequence shown here is derived from an EMBL/GenBank/DDBJ whole genome shotgun (WGS) entry which is preliminary data.</text>
</comment>
<dbReference type="OrthoDB" id="9801721at2"/>
<evidence type="ECO:0000256" key="1">
    <source>
        <dbReference type="ARBA" id="ARBA00023015"/>
    </source>
</evidence>
<dbReference type="PANTHER" id="PTHR47504">
    <property type="entry name" value="RIGHT ORIGIN-BINDING PROTEIN"/>
    <property type="match status" value="1"/>
</dbReference>
<keyword evidence="1" id="KW-0805">Transcription regulation</keyword>
<organism evidence="5 6">
    <name type="scientific">Ruminiclostridium papyrosolvens C7</name>
    <dbReference type="NCBI Taxonomy" id="1330534"/>
    <lineage>
        <taxon>Bacteria</taxon>
        <taxon>Bacillati</taxon>
        <taxon>Bacillota</taxon>
        <taxon>Clostridia</taxon>
        <taxon>Eubacteriales</taxon>
        <taxon>Oscillospiraceae</taxon>
        <taxon>Ruminiclostridium</taxon>
    </lineage>
</organism>
<gene>
    <name evidence="5" type="ORF">L323_10270</name>
</gene>
<dbReference type="RefSeq" id="WP_020815582.1">
    <property type="nucleotide sequence ID" value="NZ_ATAY01000031.1"/>
</dbReference>
<evidence type="ECO:0000259" key="4">
    <source>
        <dbReference type="PROSITE" id="PS01124"/>
    </source>
</evidence>
<dbReference type="PANTHER" id="PTHR47504:SF5">
    <property type="entry name" value="RIGHT ORIGIN-BINDING PROTEIN"/>
    <property type="match status" value="1"/>
</dbReference>
<accession>U4R318</accession>
<dbReference type="AlphaFoldDB" id="U4R318"/>
<dbReference type="Gene3D" id="1.10.10.60">
    <property type="entry name" value="Homeodomain-like"/>
    <property type="match status" value="2"/>
</dbReference>
<dbReference type="InterPro" id="IPR018060">
    <property type="entry name" value="HTH_AraC"/>
</dbReference>
<evidence type="ECO:0000256" key="2">
    <source>
        <dbReference type="ARBA" id="ARBA00023125"/>
    </source>
</evidence>
<reference evidence="5 6" key="1">
    <citation type="journal article" date="2013" name="Genome Announc.">
        <title>Draft Genome Sequence of the Cellulolytic Bacterium Clostridium papyrosolvens C7 (ATCC 700395).</title>
        <authorList>
            <person name="Zepeda V."/>
            <person name="Dassa B."/>
            <person name="Borovok I."/>
            <person name="Lamed R."/>
            <person name="Bayer E.A."/>
            <person name="Cate J.H."/>
        </authorList>
    </citation>
    <scope>NUCLEOTIDE SEQUENCE [LARGE SCALE GENOMIC DNA]</scope>
    <source>
        <strain evidence="5 6">C7</strain>
    </source>
</reference>
<feature type="domain" description="HTH araC/xylS-type" evidence="4">
    <location>
        <begin position="11"/>
        <end position="109"/>
    </location>
</feature>
<evidence type="ECO:0000313" key="6">
    <source>
        <dbReference type="Proteomes" id="UP000016860"/>
    </source>
</evidence>
<dbReference type="InterPro" id="IPR050959">
    <property type="entry name" value="MarA-like"/>
</dbReference>
<protein>
    <submittedName>
        <fullName evidence="5">Transcriptional regulator</fullName>
    </submittedName>
</protein>
<dbReference type="PATRIC" id="fig|1330534.3.peg.2057"/>
<keyword evidence="3" id="KW-0804">Transcription</keyword>
<name>U4R318_9FIRM</name>
<sequence length="304" mass="35558">MDTWSKIKTVEKMQNYIEKHILEPISLHMLANEAGYSPWYAARIFKELTGKAPFEYIRLLRLNMAAEKLRDNNIKVIDAAFDFVFDSHEGFTRAFSKQFGITPKQYSKTKPEIRFFIPKEIRGYYLRIQKGEDNMAENPNSCTETVFVQVVERPARKLILKRGRNAKHYFEYCEEVGCGIWDILSGIKEAIYEPTGMWLPEKMIKPGTSQYVQGVEVPLDYSGDIPEGFETIDLNPCKMMIFQGQPFEDEKFEESILYLWKVIKNYNPEIYGFQWADDEAPRFQLAPMGYRGYIEARPVKELNQ</sequence>
<dbReference type="EMBL" id="ATAY01000031">
    <property type="protein sequence ID" value="EPR11999.1"/>
    <property type="molecule type" value="Genomic_DNA"/>
</dbReference>
<dbReference type="Proteomes" id="UP000016860">
    <property type="component" value="Unassembled WGS sequence"/>
</dbReference>
<dbReference type="Pfam" id="PF12833">
    <property type="entry name" value="HTH_18"/>
    <property type="match status" value="1"/>
</dbReference>